<evidence type="ECO:0000256" key="2">
    <source>
        <dbReference type="ARBA" id="ARBA00007353"/>
    </source>
</evidence>
<dbReference type="InterPro" id="IPR038371">
    <property type="entry name" value="Cu_polyphenol_OxRdtase_sf"/>
</dbReference>
<accession>A0AB39VGX3</accession>
<keyword evidence="6" id="KW-0862">Zinc</keyword>
<evidence type="ECO:0000256" key="1">
    <source>
        <dbReference type="ARBA" id="ARBA00000553"/>
    </source>
</evidence>
<dbReference type="AlphaFoldDB" id="A0AB39VGX3"/>
<evidence type="ECO:0000256" key="3">
    <source>
        <dbReference type="ARBA" id="ARBA00022679"/>
    </source>
</evidence>
<evidence type="ECO:0000256" key="5">
    <source>
        <dbReference type="ARBA" id="ARBA00022801"/>
    </source>
</evidence>
<sequence>MFVEKENYFYIEEFEKLGVKAIYTKKNAGNMSDYCPIENQIEGIQKENRKKLLEQFGFENKKSVMAFQTHSANVFVIDENTTKYYYEKECDIDGFLTKRKDIVIFTFYADCLPIFVYDKKNKVIGVWHSGWPGTFKEMMKSGLDKMKEIYKTNLKDVLMGLGIGMQQKYYEVGIEFYEKFSDKFGKETEFIKKSFCWNENTKKYHFDNTKFNEIMALKLGILKENLIISNEDTFDPRFHSYRREGKMSGRATAMISFI</sequence>
<evidence type="ECO:0000313" key="10">
    <source>
        <dbReference type="EMBL" id="XDU66540.1"/>
    </source>
</evidence>
<evidence type="ECO:0000256" key="8">
    <source>
        <dbReference type="ARBA" id="ARBA00048968"/>
    </source>
</evidence>
<dbReference type="InterPro" id="IPR003730">
    <property type="entry name" value="Cu_polyphenol_OxRdtase"/>
</dbReference>
<name>A0AB39VGX3_9FUSO</name>
<evidence type="ECO:0000256" key="9">
    <source>
        <dbReference type="ARBA" id="ARBA00049893"/>
    </source>
</evidence>
<comment type="similarity">
    <text evidence="2">Belongs to the purine nucleoside phosphorylase YfiH/LACC1 family.</text>
</comment>
<evidence type="ECO:0000256" key="7">
    <source>
        <dbReference type="ARBA" id="ARBA00047989"/>
    </source>
</evidence>
<keyword evidence="5" id="KW-0378">Hydrolase</keyword>
<keyword evidence="4" id="KW-0479">Metal-binding</keyword>
<proteinExistence type="inferred from homology"/>
<dbReference type="RefSeq" id="WP_369710863.1">
    <property type="nucleotide sequence ID" value="NZ_CP165644.1"/>
</dbReference>
<evidence type="ECO:0000256" key="4">
    <source>
        <dbReference type="ARBA" id="ARBA00022723"/>
    </source>
</evidence>
<comment type="catalytic activity">
    <reaction evidence="8">
        <text>adenosine + phosphate = alpha-D-ribose 1-phosphate + adenine</text>
        <dbReference type="Rhea" id="RHEA:27642"/>
        <dbReference type="ChEBI" id="CHEBI:16335"/>
        <dbReference type="ChEBI" id="CHEBI:16708"/>
        <dbReference type="ChEBI" id="CHEBI:43474"/>
        <dbReference type="ChEBI" id="CHEBI:57720"/>
        <dbReference type="EC" id="2.4.2.1"/>
    </reaction>
    <physiologicalReaction direction="left-to-right" evidence="8">
        <dbReference type="Rhea" id="RHEA:27643"/>
    </physiologicalReaction>
</comment>
<comment type="catalytic activity">
    <reaction evidence="1">
        <text>inosine + phosphate = alpha-D-ribose 1-phosphate + hypoxanthine</text>
        <dbReference type="Rhea" id="RHEA:27646"/>
        <dbReference type="ChEBI" id="CHEBI:17368"/>
        <dbReference type="ChEBI" id="CHEBI:17596"/>
        <dbReference type="ChEBI" id="CHEBI:43474"/>
        <dbReference type="ChEBI" id="CHEBI:57720"/>
        <dbReference type="EC" id="2.4.2.1"/>
    </reaction>
    <physiologicalReaction direction="left-to-right" evidence="1">
        <dbReference type="Rhea" id="RHEA:27647"/>
    </physiologicalReaction>
</comment>
<dbReference type="PANTHER" id="PTHR30616">
    <property type="entry name" value="UNCHARACTERIZED PROTEIN YFIH"/>
    <property type="match status" value="1"/>
</dbReference>
<dbReference type="Gene3D" id="3.60.140.10">
    <property type="entry name" value="CNF1/YfiH-like putative cysteine hydrolases"/>
    <property type="match status" value="1"/>
</dbReference>
<reference evidence="10" key="1">
    <citation type="submission" date="2024-07" db="EMBL/GenBank/DDBJ databases">
        <authorList>
            <person name="Li X.-J."/>
            <person name="Wang X."/>
        </authorList>
    </citation>
    <scope>NUCLEOTIDE SEQUENCE</scope>
    <source>
        <strain evidence="10">HSP-334</strain>
    </source>
</reference>
<protein>
    <submittedName>
        <fullName evidence="10">Polyphenol oxidase family protein</fullName>
    </submittedName>
</protein>
<dbReference type="KEGG" id="lrug:AB8B22_09040"/>
<dbReference type="EMBL" id="CP165644">
    <property type="protein sequence ID" value="XDU66540.1"/>
    <property type="molecule type" value="Genomic_DNA"/>
</dbReference>
<dbReference type="Pfam" id="PF02578">
    <property type="entry name" value="Cu-oxidase_4"/>
    <property type="match status" value="1"/>
</dbReference>
<dbReference type="SUPFAM" id="SSF64438">
    <property type="entry name" value="CNF1/YfiH-like putative cysteine hydrolases"/>
    <property type="match status" value="1"/>
</dbReference>
<comment type="catalytic activity">
    <reaction evidence="9">
        <text>S-methyl-5'-thioadenosine + phosphate = 5-(methylsulfanyl)-alpha-D-ribose 1-phosphate + adenine</text>
        <dbReference type="Rhea" id="RHEA:11852"/>
        <dbReference type="ChEBI" id="CHEBI:16708"/>
        <dbReference type="ChEBI" id="CHEBI:17509"/>
        <dbReference type="ChEBI" id="CHEBI:43474"/>
        <dbReference type="ChEBI" id="CHEBI:58533"/>
        <dbReference type="EC" id="2.4.2.28"/>
    </reaction>
    <physiologicalReaction direction="left-to-right" evidence="9">
        <dbReference type="Rhea" id="RHEA:11853"/>
    </physiologicalReaction>
</comment>
<gene>
    <name evidence="10" type="ORF">AB8B22_09040</name>
</gene>
<dbReference type="InterPro" id="IPR011324">
    <property type="entry name" value="Cytotoxic_necrot_fac-like_cat"/>
</dbReference>
<evidence type="ECO:0000256" key="6">
    <source>
        <dbReference type="ARBA" id="ARBA00022833"/>
    </source>
</evidence>
<dbReference type="PANTHER" id="PTHR30616:SF2">
    <property type="entry name" value="PURINE NUCLEOSIDE PHOSPHORYLASE LACC1"/>
    <property type="match status" value="1"/>
</dbReference>
<dbReference type="GO" id="GO:0005507">
    <property type="term" value="F:copper ion binding"/>
    <property type="evidence" value="ECO:0007669"/>
    <property type="project" value="TreeGrafter"/>
</dbReference>
<dbReference type="GO" id="GO:0017061">
    <property type="term" value="F:S-methyl-5-thioadenosine phosphorylase activity"/>
    <property type="evidence" value="ECO:0007669"/>
    <property type="project" value="UniProtKB-EC"/>
</dbReference>
<comment type="catalytic activity">
    <reaction evidence="7">
        <text>adenosine + H2O + H(+) = inosine + NH4(+)</text>
        <dbReference type="Rhea" id="RHEA:24408"/>
        <dbReference type="ChEBI" id="CHEBI:15377"/>
        <dbReference type="ChEBI" id="CHEBI:15378"/>
        <dbReference type="ChEBI" id="CHEBI:16335"/>
        <dbReference type="ChEBI" id="CHEBI:17596"/>
        <dbReference type="ChEBI" id="CHEBI:28938"/>
        <dbReference type="EC" id="3.5.4.4"/>
    </reaction>
    <physiologicalReaction direction="left-to-right" evidence="7">
        <dbReference type="Rhea" id="RHEA:24409"/>
    </physiologicalReaction>
</comment>
<dbReference type="GO" id="GO:0016787">
    <property type="term" value="F:hydrolase activity"/>
    <property type="evidence" value="ECO:0007669"/>
    <property type="project" value="UniProtKB-KW"/>
</dbReference>
<organism evidence="10">
    <name type="scientific">Leptotrichia rugosa</name>
    <dbReference type="NCBI Taxonomy" id="3239302"/>
    <lineage>
        <taxon>Bacteria</taxon>
        <taxon>Fusobacteriati</taxon>
        <taxon>Fusobacteriota</taxon>
        <taxon>Fusobacteriia</taxon>
        <taxon>Fusobacteriales</taxon>
        <taxon>Leptotrichiaceae</taxon>
        <taxon>Leptotrichia</taxon>
    </lineage>
</organism>
<keyword evidence="3" id="KW-0808">Transferase</keyword>
<dbReference type="CDD" id="cd16833">
    <property type="entry name" value="YfiH"/>
    <property type="match status" value="1"/>
</dbReference>